<evidence type="ECO:0000259" key="1">
    <source>
        <dbReference type="PROSITE" id="PS51163"/>
    </source>
</evidence>
<dbReference type="RefSeq" id="WP_070072789.1">
    <property type="nucleotide sequence ID" value="NZ_CP017448.1"/>
</dbReference>
<dbReference type="Pfam" id="PF01300">
    <property type="entry name" value="Sua5_yciO_yrdC"/>
    <property type="match status" value="1"/>
</dbReference>
<keyword evidence="3" id="KW-1185">Reference proteome</keyword>
<organism evidence="2 3">
    <name type="scientific">Acidihalobacter aeolianus</name>
    <dbReference type="NCBI Taxonomy" id="2792603"/>
    <lineage>
        <taxon>Bacteria</taxon>
        <taxon>Pseudomonadati</taxon>
        <taxon>Pseudomonadota</taxon>
        <taxon>Gammaproteobacteria</taxon>
        <taxon>Chromatiales</taxon>
        <taxon>Ectothiorhodospiraceae</taxon>
        <taxon>Acidihalobacter</taxon>
    </lineage>
</organism>
<feature type="domain" description="YrdC-like" evidence="1">
    <location>
        <begin position="14"/>
        <end position="200"/>
    </location>
</feature>
<dbReference type="PROSITE" id="PS51163">
    <property type="entry name" value="YRDC"/>
    <property type="match status" value="1"/>
</dbReference>
<protein>
    <submittedName>
        <fullName evidence="2">Threonylcarbamoyl-AMP synthase</fullName>
    </submittedName>
</protein>
<gene>
    <name evidence="2" type="ORF">BJI67_09235</name>
</gene>
<dbReference type="Proteomes" id="UP000095342">
    <property type="component" value="Chromosome"/>
</dbReference>
<sequence length="208" mass="23223">MSQHFDVHPTSPQPRLVRQAVDILSRGGVIVYPTDSCYALGCLIGDKSAQERIRRIRRIEQNHHFTLVCRDLSEISIYAKVSDQSYRLMKALTPGPYTFLLPATREVPRRLQNPKRKTIGLRVPDNAVTQALLTELGAPLMSTTLWLPGDALPHSAGYEIRERLEHDVDLVIDSGTCGVEPTTVVDLDVDPPRVLRQGKGEIGHLLTE</sequence>
<evidence type="ECO:0000313" key="2">
    <source>
        <dbReference type="EMBL" id="AOV17221.1"/>
    </source>
</evidence>
<dbReference type="InterPro" id="IPR052532">
    <property type="entry name" value="SUA5_domain"/>
</dbReference>
<dbReference type="PANTHER" id="PTHR42828:SF3">
    <property type="entry name" value="THREONYLCARBAMOYL-AMP SYNTHASE"/>
    <property type="match status" value="1"/>
</dbReference>
<dbReference type="SUPFAM" id="SSF55821">
    <property type="entry name" value="YrdC/RibB"/>
    <property type="match status" value="1"/>
</dbReference>
<dbReference type="GO" id="GO:0003725">
    <property type="term" value="F:double-stranded RNA binding"/>
    <property type="evidence" value="ECO:0007669"/>
    <property type="project" value="InterPro"/>
</dbReference>
<dbReference type="InterPro" id="IPR017945">
    <property type="entry name" value="DHBP_synth_RibB-like_a/b_dom"/>
</dbReference>
<accession>A0A1D8K8G1</accession>
<dbReference type="EMBL" id="CP017448">
    <property type="protein sequence ID" value="AOV17221.1"/>
    <property type="molecule type" value="Genomic_DNA"/>
</dbReference>
<name>A0A1D8K8G1_9GAMM</name>
<dbReference type="PANTHER" id="PTHR42828">
    <property type="entry name" value="DHBP SYNTHASE RIBB-LIKE ALPHA/BETA DOMAIN-CONTAINING PROTEIN"/>
    <property type="match status" value="1"/>
</dbReference>
<dbReference type="NCBIfam" id="TIGR00057">
    <property type="entry name" value="L-threonylcarbamoyladenylate synthase"/>
    <property type="match status" value="1"/>
</dbReference>
<dbReference type="KEGG" id="aaeo:BJI67_09235"/>
<dbReference type="InterPro" id="IPR006070">
    <property type="entry name" value="Sua5-like_dom"/>
</dbReference>
<reference evidence="2 3" key="1">
    <citation type="submission" date="2016-09" db="EMBL/GenBank/DDBJ databases">
        <title>Acidihalobacter prosperus V6 (DSM14174).</title>
        <authorList>
            <person name="Khaleque H.N."/>
            <person name="Ramsay J.P."/>
            <person name="Murphy R.J.T."/>
            <person name="Kaksonen A.H."/>
            <person name="Boxall N.J."/>
            <person name="Watkin E.L.J."/>
        </authorList>
    </citation>
    <scope>NUCLEOTIDE SEQUENCE [LARGE SCALE GENOMIC DNA]</scope>
    <source>
        <strain evidence="2 3">V6</strain>
    </source>
</reference>
<dbReference type="Gene3D" id="3.90.870.10">
    <property type="entry name" value="DHBP synthase"/>
    <property type="match status" value="1"/>
</dbReference>
<evidence type="ECO:0000313" key="3">
    <source>
        <dbReference type="Proteomes" id="UP000095342"/>
    </source>
</evidence>
<proteinExistence type="predicted"/>
<dbReference type="AlphaFoldDB" id="A0A1D8K8G1"/>